<feature type="compositionally biased region" description="Low complexity" evidence="8">
    <location>
        <begin position="8"/>
        <end position="25"/>
    </location>
</feature>
<comment type="subcellular location">
    <subcellularLocation>
        <location evidence="1">Cell inner membrane</location>
        <topology evidence="1">Multi-pass membrane protein</topology>
    </subcellularLocation>
</comment>
<keyword evidence="3" id="KW-1003">Cell membrane</keyword>
<feature type="region of interest" description="Disordered" evidence="8">
    <location>
        <begin position="1"/>
        <end position="30"/>
    </location>
</feature>
<dbReference type="Pfam" id="PF05128">
    <property type="entry name" value="DUF697"/>
    <property type="match status" value="1"/>
</dbReference>
<dbReference type="PANTHER" id="PTHR39342:SF1">
    <property type="entry name" value="UPF0283 MEMBRANE PROTEIN YCJF"/>
    <property type="match status" value="1"/>
</dbReference>
<evidence type="ECO:0000313" key="10">
    <source>
        <dbReference type="EMBL" id="RLP73558.1"/>
    </source>
</evidence>
<feature type="transmembrane region" description="Helical" evidence="9">
    <location>
        <begin position="104"/>
        <end position="124"/>
    </location>
</feature>
<evidence type="ECO:0000256" key="9">
    <source>
        <dbReference type="SAM" id="Phobius"/>
    </source>
</evidence>
<dbReference type="RefSeq" id="WP_121625137.1">
    <property type="nucleotide sequence ID" value="NZ_JACIIW010000008.1"/>
</dbReference>
<comment type="similarity">
    <text evidence="2">Belongs to the UPF0283 family.</text>
</comment>
<evidence type="ECO:0000256" key="1">
    <source>
        <dbReference type="ARBA" id="ARBA00004429"/>
    </source>
</evidence>
<keyword evidence="6 9" id="KW-1133">Transmembrane helix</keyword>
<comment type="caution">
    <text evidence="10">The sequence shown here is derived from an EMBL/GenBank/DDBJ whole genome shotgun (WGS) entry which is preliminary data.</text>
</comment>
<evidence type="ECO:0000256" key="7">
    <source>
        <dbReference type="ARBA" id="ARBA00023136"/>
    </source>
</evidence>
<dbReference type="InterPro" id="IPR021147">
    <property type="entry name" value="DUF697"/>
</dbReference>
<accession>A0A3L7A0M1</accession>
<dbReference type="Proteomes" id="UP000269692">
    <property type="component" value="Unassembled WGS sequence"/>
</dbReference>
<reference evidence="10 11" key="1">
    <citation type="submission" date="2018-10" db="EMBL/GenBank/DDBJ databases">
        <title>Xanthobacter tagetidis genome sequencing and assembly.</title>
        <authorList>
            <person name="Maclea K.S."/>
            <person name="Goen A.E."/>
            <person name="Fatima S.A."/>
        </authorList>
    </citation>
    <scope>NUCLEOTIDE SEQUENCE [LARGE SCALE GENOMIC DNA]</scope>
    <source>
        <strain evidence="10 11">ATCC 700314</strain>
    </source>
</reference>
<keyword evidence="7 9" id="KW-0472">Membrane</keyword>
<proteinExistence type="inferred from homology"/>
<name>A0A3L7A0M1_9HYPH</name>
<dbReference type="EMBL" id="RCTF01000022">
    <property type="protein sequence ID" value="RLP73558.1"/>
    <property type="molecule type" value="Genomic_DNA"/>
</dbReference>
<evidence type="ECO:0000256" key="6">
    <source>
        <dbReference type="ARBA" id="ARBA00022989"/>
    </source>
</evidence>
<feature type="transmembrane region" description="Helical" evidence="9">
    <location>
        <begin position="73"/>
        <end position="92"/>
    </location>
</feature>
<dbReference type="OrthoDB" id="9816060at2"/>
<dbReference type="NCBIfam" id="TIGR01620">
    <property type="entry name" value="hyp_HI0043"/>
    <property type="match status" value="1"/>
</dbReference>
<dbReference type="InterPro" id="IPR006507">
    <property type="entry name" value="UPF0283"/>
</dbReference>
<organism evidence="10 11">
    <name type="scientific">Xanthobacter tagetidis</name>
    <dbReference type="NCBI Taxonomy" id="60216"/>
    <lineage>
        <taxon>Bacteria</taxon>
        <taxon>Pseudomonadati</taxon>
        <taxon>Pseudomonadota</taxon>
        <taxon>Alphaproteobacteria</taxon>
        <taxon>Hyphomicrobiales</taxon>
        <taxon>Xanthobacteraceae</taxon>
        <taxon>Xanthobacter</taxon>
    </lineage>
</organism>
<keyword evidence="4" id="KW-0997">Cell inner membrane</keyword>
<evidence type="ECO:0000256" key="2">
    <source>
        <dbReference type="ARBA" id="ARBA00008255"/>
    </source>
</evidence>
<dbReference type="PANTHER" id="PTHR39342">
    <property type="entry name" value="UPF0283 MEMBRANE PROTEIN YCJF"/>
    <property type="match status" value="1"/>
</dbReference>
<evidence type="ECO:0000256" key="4">
    <source>
        <dbReference type="ARBA" id="ARBA00022519"/>
    </source>
</evidence>
<evidence type="ECO:0000313" key="11">
    <source>
        <dbReference type="Proteomes" id="UP000269692"/>
    </source>
</evidence>
<dbReference type="AlphaFoldDB" id="A0A3L7A0M1"/>
<dbReference type="GO" id="GO:0005886">
    <property type="term" value="C:plasma membrane"/>
    <property type="evidence" value="ECO:0007669"/>
    <property type="project" value="UniProtKB-SubCell"/>
</dbReference>
<evidence type="ECO:0000256" key="3">
    <source>
        <dbReference type="ARBA" id="ARBA00022475"/>
    </source>
</evidence>
<sequence length="358" mass="37268">MSQDHGARPPGAAKPQAAPHPAAHTAQRRHRPQVFKLDEAEVTLAPEPIEAEIAALDLPAEARPRRRGLSWSGLFWSAVGGLASLGLYLAISRLITDLFAQAEWLGYVGLALAGLLVLAALIIVGREVAGLSRLSKLDDIRTRAAAAIAADDRPVAETVARDMLRLAAEKPTLARARADLDGHMSGIIDGADLVRLTERTLLPALDARARQMVSDAAKSVSVVTAVSPKALIDLAFVLFTAARLVRSLALLYGGRPGALGMLRLAGHVVGHLAITGGMAAGDTLVQQIVGQGLAARLSARLGEGVVNGLLTARLGLAAIAVTRPMPFAALPAPRLADVATGLLKKAEEEEAAAPASTR</sequence>
<protein>
    <submittedName>
        <fullName evidence="10">TIGR01620 family protein</fullName>
    </submittedName>
</protein>
<keyword evidence="11" id="KW-1185">Reference proteome</keyword>
<evidence type="ECO:0000256" key="5">
    <source>
        <dbReference type="ARBA" id="ARBA00022692"/>
    </source>
</evidence>
<keyword evidence="5 9" id="KW-0812">Transmembrane</keyword>
<gene>
    <name evidence="10" type="ORF">D9R14_20055</name>
</gene>
<evidence type="ECO:0000256" key="8">
    <source>
        <dbReference type="SAM" id="MobiDB-lite"/>
    </source>
</evidence>